<dbReference type="PANTHER" id="PTHR43464">
    <property type="entry name" value="METHYLTRANSFERASE"/>
    <property type="match status" value="1"/>
</dbReference>
<keyword evidence="2" id="KW-0808">Transferase</keyword>
<evidence type="ECO:0000313" key="3">
    <source>
        <dbReference type="Proteomes" id="UP000317990"/>
    </source>
</evidence>
<dbReference type="CDD" id="cd02440">
    <property type="entry name" value="AdoMet_MTases"/>
    <property type="match status" value="1"/>
</dbReference>
<name>A0A524RKT7_9CHRO</name>
<dbReference type="GO" id="GO:0008168">
    <property type="term" value="F:methyltransferase activity"/>
    <property type="evidence" value="ECO:0007669"/>
    <property type="project" value="UniProtKB-KW"/>
</dbReference>
<dbReference type="InterPro" id="IPR041698">
    <property type="entry name" value="Methyltransf_25"/>
</dbReference>
<dbReference type="EMBL" id="SRMO01000087">
    <property type="protein sequence ID" value="TGG90482.1"/>
    <property type="molecule type" value="Genomic_DNA"/>
</dbReference>
<dbReference type="Pfam" id="PF13649">
    <property type="entry name" value="Methyltransf_25"/>
    <property type="match status" value="1"/>
</dbReference>
<organism evidence="2 3">
    <name type="scientific">Aphanocapsa feldmannii 277cV</name>
    <dbReference type="NCBI Taxonomy" id="2507553"/>
    <lineage>
        <taxon>Bacteria</taxon>
        <taxon>Bacillati</taxon>
        <taxon>Cyanobacteriota</taxon>
        <taxon>Cyanophyceae</taxon>
        <taxon>Oscillatoriophycideae</taxon>
        <taxon>Chroococcales</taxon>
        <taxon>Microcystaceae</taxon>
        <taxon>Aphanocapsa</taxon>
    </lineage>
</organism>
<evidence type="ECO:0000259" key="1">
    <source>
        <dbReference type="Pfam" id="PF13649"/>
    </source>
</evidence>
<comment type="caution">
    <text evidence="2">The sequence shown here is derived from an EMBL/GenBank/DDBJ whole genome shotgun (WGS) entry which is preliminary data.</text>
</comment>
<dbReference type="AlphaFoldDB" id="A0A524RKT7"/>
<dbReference type="Proteomes" id="UP000317990">
    <property type="component" value="Unassembled WGS sequence"/>
</dbReference>
<keyword evidence="2" id="KW-0489">Methyltransferase</keyword>
<protein>
    <submittedName>
        <fullName evidence="2">Methyltransferase domain-containing protein</fullName>
    </submittedName>
</protein>
<dbReference type="InterPro" id="IPR029063">
    <property type="entry name" value="SAM-dependent_MTases_sf"/>
</dbReference>
<dbReference type="SUPFAM" id="SSF53335">
    <property type="entry name" value="S-adenosyl-L-methionine-dependent methyltransferases"/>
    <property type="match status" value="1"/>
</dbReference>
<dbReference type="Gene3D" id="3.40.50.150">
    <property type="entry name" value="Vaccinia Virus protein VP39"/>
    <property type="match status" value="1"/>
</dbReference>
<dbReference type="PANTHER" id="PTHR43464:SF72">
    <property type="entry name" value="GLL1483 PROTEIN"/>
    <property type="match status" value="1"/>
</dbReference>
<sequence length="231" mass="24376">MGVPFQQHTTVTAAGSKPLRTLAYRHGWIYETVTALTSIPAGGPGRLRDLCAAALAERLPQGAAVLDLCCGGGAAAGSLLRRGFVVTALDCSAAALDRAAKRYPELIPVQGLAENPPLADQSFAGIQVSLALHEFGPDALDVLLRSARRLLRPGGWLVVLDLHPAPPLLKLGQDLFVGLFETETATAFLRDDPIQRLTQAGFVVEEQQLEAGGALQRITAIRPLEASSAAE</sequence>
<evidence type="ECO:0000313" key="2">
    <source>
        <dbReference type="EMBL" id="TGG90482.1"/>
    </source>
</evidence>
<gene>
    <name evidence="2" type="ORF">ERJ67_10515</name>
</gene>
<feature type="domain" description="Methyltransferase" evidence="1">
    <location>
        <begin position="65"/>
        <end position="155"/>
    </location>
</feature>
<proteinExistence type="predicted"/>
<dbReference type="GO" id="GO:0032259">
    <property type="term" value="P:methylation"/>
    <property type="evidence" value="ECO:0007669"/>
    <property type="project" value="UniProtKB-KW"/>
</dbReference>
<reference evidence="2 3" key="1">
    <citation type="journal article" date="2019" name="mSystems">
        <title>Life at home and on the roam: Genomic adaptions reflect the dual lifestyle of an intracellular, facultative symbiont.</title>
        <authorList>
            <person name="Burgsdorf I."/>
        </authorList>
    </citation>
    <scope>NUCLEOTIDE SEQUENCE [LARGE SCALE GENOMIC DNA]</scope>
    <source>
        <strain evidence="2">277cV</strain>
    </source>
</reference>
<accession>A0A524RKT7</accession>